<dbReference type="STRING" id="1538553.JT25_013295"/>
<dbReference type="InterPro" id="IPR043733">
    <property type="entry name" value="DUF5677"/>
</dbReference>
<keyword evidence="1" id="KW-0472">Membrane</keyword>
<keyword evidence="1" id="KW-0812">Transmembrane</keyword>
<evidence type="ECO:0000313" key="3">
    <source>
        <dbReference type="Proteomes" id="UP000030512"/>
    </source>
</evidence>
<dbReference type="EMBL" id="CP014476">
    <property type="protein sequence ID" value="AMK77443.1"/>
    <property type="molecule type" value="Genomic_DNA"/>
</dbReference>
<keyword evidence="3" id="KW-1185">Reference proteome</keyword>
<dbReference type="Pfam" id="PF18928">
    <property type="entry name" value="DUF5677"/>
    <property type="match status" value="1"/>
</dbReference>
<dbReference type="KEGG" id="mdn:JT25_013295"/>
<evidence type="ECO:0000313" key="2">
    <source>
        <dbReference type="EMBL" id="AMK77443.1"/>
    </source>
</evidence>
<sequence>MRLTALAAVNPLLSGSKKLFPRDFKMMKAKEHLAELHDRCLELSSNINFDKRHALHFGLMSLYGSIVELVGSILILMNNNGKLGIRSLFRTFLETYVEFQNLAQDPKYGYYIDANDLKEWLKVLRVAAGNKNPYLADIADMPNISSVIRDKEQQLQKLKQSGYEPLDIRSKFKRAGMEEEYFSIYNFLCTESHSNKRALIERHADVGDNDYELVFYKSPPDEDFLDILDSAAGLLVSATIQLHEVFGSDSVSEAKLLGGKLKDARSSYSSRGS</sequence>
<keyword evidence="1" id="KW-1133">Transmembrane helix</keyword>
<accession>A0A126T5T3</accession>
<feature type="transmembrane region" description="Helical" evidence="1">
    <location>
        <begin position="54"/>
        <end position="77"/>
    </location>
</feature>
<proteinExistence type="predicted"/>
<reference evidence="2 3" key="1">
    <citation type="journal article" date="2015" name="Environ. Microbiol.">
        <title>Methane oxidation coupled to nitrate reduction under hypoxia by the Gammaproteobacterium Methylomonas denitrificans, sp. nov. type strain FJG1.</title>
        <authorList>
            <person name="Kits K.D."/>
            <person name="Klotz M.G."/>
            <person name="Stein L.Y."/>
        </authorList>
    </citation>
    <scope>NUCLEOTIDE SEQUENCE [LARGE SCALE GENOMIC DNA]</scope>
    <source>
        <strain evidence="2 3">FJG1</strain>
    </source>
</reference>
<name>A0A126T5T3_9GAMM</name>
<evidence type="ECO:0000256" key="1">
    <source>
        <dbReference type="SAM" id="Phobius"/>
    </source>
</evidence>
<protein>
    <submittedName>
        <fullName evidence="2">Uncharacterized protein</fullName>
    </submittedName>
</protein>
<gene>
    <name evidence="2" type="ORF">JT25_013295</name>
</gene>
<dbReference type="AlphaFoldDB" id="A0A126T5T3"/>
<organism evidence="2 3">
    <name type="scientific">Methylomonas denitrificans</name>
    <dbReference type="NCBI Taxonomy" id="1538553"/>
    <lineage>
        <taxon>Bacteria</taxon>
        <taxon>Pseudomonadati</taxon>
        <taxon>Pseudomonadota</taxon>
        <taxon>Gammaproteobacteria</taxon>
        <taxon>Methylococcales</taxon>
        <taxon>Methylococcaceae</taxon>
        <taxon>Methylomonas</taxon>
    </lineage>
</organism>
<dbReference type="Proteomes" id="UP000030512">
    <property type="component" value="Chromosome"/>
</dbReference>